<dbReference type="PANTHER" id="PTHR36183:SF2">
    <property type="entry name" value="BETA-GLUCURONIDASE C-TERMINAL DOMAIN-CONTAINING PROTEIN"/>
    <property type="match status" value="1"/>
</dbReference>
<name>A0ABR0KBB5_9EURO</name>
<evidence type="ECO:0000313" key="1">
    <source>
        <dbReference type="EMBL" id="KAK5092666.1"/>
    </source>
</evidence>
<comment type="caution">
    <text evidence="1">The sequence shown here is derived from an EMBL/GenBank/DDBJ whole genome shotgun (WGS) entry which is preliminary data.</text>
</comment>
<dbReference type="InterPro" id="IPR052974">
    <property type="entry name" value="GH79_Enzymes"/>
</dbReference>
<keyword evidence="2" id="KW-1185">Reference proteome</keyword>
<dbReference type="PANTHER" id="PTHR36183">
    <property type="entry name" value="BETA-GLUCURONIDASE"/>
    <property type="match status" value="1"/>
</dbReference>
<evidence type="ECO:0000313" key="2">
    <source>
        <dbReference type="Proteomes" id="UP001345013"/>
    </source>
</evidence>
<accession>A0ABR0KBB5</accession>
<organism evidence="1 2">
    <name type="scientific">Lithohypha guttulata</name>
    <dbReference type="NCBI Taxonomy" id="1690604"/>
    <lineage>
        <taxon>Eukaryota</taxon>
        <taxon>Fungi</taxon>
        <taxon>Dikarya</taxon>
        <taxon>Ascomycota</taxon>
        <taxon>Pezizomycotina</taxon>
        <taxon>Eurotiomycetes</taxon>
        <taxon>Chaetothyriomycetidae</taxon>
        <taxon>Chaetothyriales</taxon>
        <taxon>Trichomeriaceae</taxon>
        <taxon>Lithohypha</taxon>
    </lineage>
</organism>
<dbReference type="Gene3D" id="3.20.20.80">
    <property type="entry name" value="Glycosidases"/>
    <property type="match status" value="1"/>
</dbReference>
<sequence length="136" mass="14671">MAATSIDFVTYADEEIYPSAKAALDVSKEWVIGEFNSIACSGAPNVSDTFAQALWVVDVQLINAVRNASAVCLRRGGTLVFQSSQQVNSAGDDGSPGYSTYDLFYPKDGSKRGKARALPSYISQLFLVNKEDLYGL</sequence>
<dbReference type="EMBL" id="JAVRRG010000054">
    <property type="protein sequence ID" value="KAK5092666.1"/>
    <property type="molecule type" value="Genomic_DNA"/>
</dbReference>
<proteinExistence type="predicted"/>
<protein>
    <submittedName>
        <fullName evidence="1">Uncharacterized protein</fullName>
    </submittedName>
</protein>
<dbReference type="Proteomes" id="UP001345013">
    <property type="component" value="Unassembled WGS sequence"/>
</dbReference>
<reference evidence="1 2" key="1">
    <citation type="submission" date="2023-08" db="EMBL/GenBank/DDBJ databases">
        <title>Black Yeasts Isolated from many extreme environments.</title>
        <authorList>
            <person name="Coleine C."/>
            <person name="Stajich J.E."/>
            <person name="Selbmann L."/>
        </authorList>
    </citation>
    <scope>NUCLEOTIDE SEQUENCE [LARGE SCALE GENOMIC DNA]</scope>
    <source>
        <strain evidence="1 2">CCFEE 5885</strain>
    </source>
</reference>
<gene>
    <name evidence="1" type="ORF">LTR24_005002</name>
</gene>